<dbReference type="InterPro" id="IPR004360">
    <property type="entry name" value="Glyas_Fos-R_dOase_dom"/>
</dbReference>
<organism evidence="2 3">
    <name type="scientific">Tenacibaculum aiptasiae</name>
    <dbReference type="NCBI Taxonomy" id="426481"/>
    <lineage>
        <taxon>Bacteria</taxon>
        <taxon>Pseudomonadati</taxon>
        <taxon>Bacteroidota</taxon>
        <taxon>Flavobacteriia</taxon>
        <taxon>Flavobacteriales</taxon>
        <taxon>Flavobacteriaceae</taxon>
        <taxon>Tenacibaculum</taxon>
    </lineage>
</organism>
<accession>A0A7J5AIJ4</accession>
<gene>
    <name evidence="2" type="ORF">F7018_10935</name>
</gene>
<dbReference type="SUPFAM" id="SSF54593">
    <property type="entry name" value="Glyoxalase/Bleomycin resistance protein/Dihydroxybiphenyl dioxygenase"/>
    <property type="match status" value="1"/>
</dbReference>
<comment type="caution">
    <text evidence="2">The sequence shown here is derived from an EMBL/GenBank/DDBJ whole genome shotgun (WGS) entry which is preliminary data.</text>
</comment>
<reference evidence="2 3" key="1">
    <citation type="submission" date="2019-09" db="EMBL/GenBank/DDBJ databases">
        <authorList>
            <person name="Cao W.R."/>
        </authorList>
    </citation>
    <scope>NUCLEOTIDE SEQUENCE [LARGE SCALE GENOMIC DNA]</scope>
    <source>
        <strain evidence="3">a4</strain>
    </source>
</reference>
<dbReference type="OrthoDB" id="9810880at2"/>
<dbReference type="RefSeq" id="WP_150900099.1">
    <property type="nucleotide sequence ID" value="NZ_WAAU01000014.1"/>
</dbReference>
<feature type="domain" description="VOC" evidence="1">
    <location>
        <begin position="2"/>
        <end position="113"/>
    </location>
</feature>
<evidence type="ECO:0000313" key="2">
    <source>
        <dbReference type="EMBL" id="KAB1157432.1"/>
    </source>
</evidence>
<evidence type="ECO:0000313" key="3">
    <source>
        <dbReference type="Proteomes" id="UP000467305"/>
    </source>
</evidence>
<protein>
    <submittedName>
        <fullName evidence="2">VOC family protein</fullName>
    </submittedName>
</protein>
<dbReference type="InterPro" id="IPR029068">
    <property type="entry name" value="Glyas_Bleomycin-R_OHBP_Dase"/>
</dbReference>
<dbReference type="Proteomes" id="UP000467305">
    <property type="component" value="Unassembled WGS sequence"/>
</dbReference>
<dbReference type="EMBL" id="WAAU01000014">
    <property type="protein sequence ID" value="KAB1157432.1"/>
    <property type="molecule type" value="Genomic_DNA"/>
</dbReference>
<name>A0A7J5AIJ4_9FLAO</name>
<evidence type="ECO:0000259" key="1">
    <source>
        <dbReference type="PROSITE" id="PS51819"/>
    </source>
</evidence>
<sequence length="126" mass="14662">MNLNQVTIPSIDVEKSTAFYIKLGLHLIVDARPRYVRFEVPDGDSTFSIHQVESMPKGEGVVLYFEDENLDELVKELQKKGIEFLQLPKDQTWLWREAHLLDPDGNKLILFKAGENRKNPPWRIDK</sequence>
<proteinExistence type="predicted"/>
<dbReference type="AlphaFoldDB" id="A0A7J5AIJ4"/>
<dbReference type="Pfam" id="PF00903">
    <property type="entry name" value="Glyoxalase"/>
    <property type="match status" value="1"/>
</dbReference>
<dbReference type="InterPro" id="IPR037523">
    <property type="entry name" value="VOC_core"/>
</dbReference>
<dbReference type="Gene3D" id="3.10.180.10">
    <property type="entry name" value="2,3-Dihydroxybiphenyl 1,2-Dioxygenase, domain 1"/>
    <property type="match status" value="1"/>
</dbReference>
<keyword evidence="3" id="KW-1185">Reference proteome</keyword>
<dbReference type="PROSITE" id="PS51819">
    <property type="entry name" value="VOC"/>
    <property type="match status" value="1"/>
</dbReference>